<keyword evidence="3" id="KW-1185">Reference proteome</keyword>
<reference evidence="2 3" key="1">
    <citation type="submission" date="2019-07" db="EMBL/GenBank/DDBJ databases">
        <title>Genomics analysis of Aphanomyces spp. identifies a new class of oomycete effector associated with host adaptation.</title>
        <authorList>
            <person name="Gaulin E."/>
        </authorList>
    </citation>
    <scope>NUCLEOTIDE SEQUENCE [LARGE SCALE GENOMIC DNA]</scope>
    <source>
        <strain evidence="2 3">ATCC 201684</strain>
    </source>
</reference>
<dbReference type="Proteomes" id="UP000481153">
    <property type="component" value="Unassembled WGS sequence"/>
</dbReference>
<accession>A0A6G0WNW4</accession>
<sequence>MTTGVRVFASLKAALQDLTSSPNGAPSDLNQSRFPYHDSAVLDGETVKIRYCKQLERFLFSAKVGHSGREIVVKFAKQYGRDVHEYCAGHGFAPKLLYLKVLPSNWIFVVMEKLELEPILNAPVDAKVIREQVLQAKTRLGDAKLVHGDLRQANILWDSLNRRVVLVDFDWSGKTGVARYPPFMNPDILWPEGAETNKPLCTQHDEWWIDLLLSNLEKK</sequence>
<gene>
    <name evidence="2" type="ORF">Ae201684_013207</name>
</gene>
<name>A0A6G0WNW4_9STRA</name>
<feature type="domain" description="Protein kinase" evidence="1">
    <location>
        <begin position="1"/>
        <end position="219"/>
    </location>
</feature>
<proteinExistence type="predicted"/>
<dbReference type="EMBL" id="VJMJ01000169">
    <property type="protein sequence ID" value="KAF0729070.1"/>
    <property type="molecule type" value="Genomic_DNA"/>
</dbReference>
<dbReference type="GO" id="GO:0004672">
    <property type="term" value="F:protein kinase activity"/>
    <property type="evidence" value="ECO:0007669"/>
    <property type="project" value="InterPro"/>
</dbReference>
<dbReference type="VEuPathDB" id="FungiDB:AeMF1_008717"/>
<evidence type="ECO:0000313" key="2">
    <source>
        <dbReference type="EMBL" id="KAF0729070.1"/>
    </source>
</evidence>
<comment type="caution">
    <text evidence="2">The sequence shown here is derived from an EMBL/GenBank/DDBJ whole genome shotgun (WGS) entry which is preliminary data.</text>
</comment>
<dbReference type="AlphaFoldDB" id="A0A6G0WNW4"/>
<dbReference type="SUPFAM" id="SSF56112">
    <property type="entry name" value="Protein kinase-like (PK-like)"/>
    <property type="match status" value="1"/>
</dbReference>
<dbReference type="Gene3D" id="1.10.510.10">
    <property type="entry name" value="Transferase(Phosphotransferase) domain 1"/>
    <property type="match status" value="1"/>
</dbReference>
<evidence type="ECO:0000313" key="3">
    <source>
        <dbReference type="Proteomes" id="UP000481153"/>
    </source>
</evidence>
<protein>
    <recommendedName>
        <fullName evidence="1">Protein kinase domain-containing protein</fullName>
    </recommendedName>
</protein>
<organism evidence="2 3">
    <name type="scientific">Aphanomyces euteiches</name>
    <dbReference type="NCBI Taxonomy" id="100861"/>
    <lineage>
        <taxon>Eukaryota</taxon>
        <taxon>Sar</taxon>
        <taxon>Stramenopiles</taxon>
        <taxon>Oomycota</taxon>
        <taxon>Saprolegniomycetes</taxon>
        <taxon>Saprolegniales</taxon>
        <taxon>Verrucalvaceae</taxon>
        <taxon>Aphanomyces</taxon>
    </lineage>
</organism>
<dbReference type="GO" id="GO:0005524">
    <property type="term" value="F:ATP binding"/>
    <property type="evidence" value="ECO:0007669"/>
    <property type="project" value="InterPro"/>
</dbReference>
<dbReference type="InterPro" id="IPR011009">
    <property type="entry name" value="Kinase-like_dom_sf"/>
</dbReference>
<dbReference type="InterPro" id="IPR000719">
    <property type="entry name" value="Prot_kinase_dom"/>
</dbReference>
<dbReference type="PROSITE" id="PS50011">
    <property type="entry name" value="PROTEIN_KINASE_DOM"/>
    <property type="match status" value="1"/>
</dbReference>
<evidence type="ECO:0000259" key="1">
    <source>
        <dbReference type="PROSITE" id="PS50011"/>
    </source>
</evidence>